<dbReference type="EMBL" id="LT629772">
    <property type="protein sequence ID" value="SDT39568.1"/>
    <property type="molecule type" value="Genomic_DNA"/>
</dbReference>
<dbReference type="PANTHER" id="PTHR38011:SF11">
    <property type="entry name" value="2,5-DIAMINO-6-RIBOSYLAMINO-4(3H)-PYRIMIDINONE 5'-PHOSPHATE REDUCTASE"/>
    <property type="match status" value="1"/>
</dbReference>
<name>A0A1H2A0N1_9ACTN</name>
<dbReference type="GO" id="GO:0008703">
    <property type="term" value="F:5-amino-6-(5-phosphoribosylamino)uracil reductase activity"/>
    <property type="evidence" value="ECO:0007669"/>
    <property type="project" value="InterPro"/>
</dbReference>
<dbReference type="GO" id="GO:0009231">
    <property type="term" value="P:riboflavin biosynthetic process"/>
    <property type="evidence" value="ECO:0007669"/>
    <property type="project" value="InterPro"/>
</dbReference>
<reference evidence="2 3" key="1">
    <citation type="submission" date="2016-10" db="EMBL/GenBank/DDBJ databases">
        <authorList>
            <person name="de Groot N.N."/>
        </authorList>
    </citation>
    <scope>NUCLEOTIDE SEQUENCE [LARGE SCALE GENOMIC DNA]</scope>
    <source>
        <strain evidence="2 3">DSM 21800</strain>
    </source>
</reference>
<dbReference type="Proteomes" id="UP000199103">
    <property type="component" value="Chromosome I"/>
</dbReference>
<sequence length="187" mass="19511">MTLVYSHLSASVDGYISGRGARAGLGLGDGFRIFDWLSDRSAPNRAVAEYGGTRTGAVVSGRNTYEHADRWGGDSMQHGAPLFVVSRDPIPDAAPGQTVVTDGLESAIEQAVAVASESGKDVKLAAGAITTQALRLGLVDEIMISLVPVLLGGGIPFFSDLPAAIELDCTSVVANQGVTHLTYRVIR</sequence>
<evidence type="ECO:0000313" key="2">
    <source>
        <dbReference type="EMBL" id="SDT39568.1"/>
    </source>
</evidence>
<protein>
    <submittedName>
        <fullName evidence="2">Dihydrofolate reductase</fullName>
    </submittedName>
</protein>
<dbReference type="PANTHER" id="PTHR38011">
    <property type="entry name" value="DIHYDROFOLATE REDUCTASE FAMILY PROTEIN (AFU_ORTHOLOGUE AFUA_8G06820)"/>
    <property type="match status" value="1"/>
</dbReference>
<keyword evidence="3" id="KW-1185">Reference proteome</keyword>
<dbReference type="Gene3D" id="3.40.430.10">
    <property type="entry name" value="Dihydrofolate Reductase, subunit A"/>
    <property type="match status" value="1"/>
</dbReference>
<dbReference type="SUPFAM" id="SSF53597">
    <property type="entry name" value="Dihydrofolate reductase-like"/>
    <property type="match status" value="1"/>
</dbReference>
<dbReference type="InterPro" id="IPR024072">
    <property type="entry name" value="DHFR-like_dom_sf"/>
</dbReference>
<dbReference type="AlphaFoldDB" id="A0A1H2A0N1"/>
<dbReference type="Pfam" id="PF01872">
    <property type="entry name" value="RibD_C"/>
    <property type="match status" value="1"/>
</dbReference>
<dbReference type="OrthoDB" id="3820697at2"/>
<dbReference type="STRING" id="630515.SAMN04489812_5589"/>
<evidence type="ECO:0000259" key="1">
    <source>
        <dbReference type="Pfam" id="PF01872"/>
    </source>
</evidence>
<evidence type="ECO:0000313" key="3">
    <source>
        <dbReference type="Proteomes" id="UP000199103"/>
    </source>
</evidence>
<accession>A0A1H2A0N1</accession>
<proteinExistence type="predicted"/>
<feature type="domain" description="Bacterial bifunctional deaminase-reductase C-terminal" evidence="1">
    <location>
        <begin position="4"/>
        <end position="174"/>
    </location>
</feature>
<gene>
    <name evidence="2" type="ORF">SAMN04489812_5589</name>
</gene>
<dbReference type="InterPro" id="IPR002734">
    <property type="entry name" value="RibDG_C"/>
</dbReference>
<dbReference type="InterPro" id="IPR050765">
    <property type="entry name" value="Riboflavin_Biosynth_HTPR"/>
</dbReference>
<dbReference type="RefSeq" id="WP_091533287.1">
    <property type="nucleotide sequence ID" value="NZ_LT629772.1"/>
</dbReference>
<organism evidence="2 3">
    <name type="scientific">Microlunatus soli</name>
    <dbReference type="NCBI Taxonomy" id="630515"/>
    <lineage>
        <taxon>Bacteria</taxon>
        <taxon>Bacillati</taxon>
        <taxon>Actinomycetota</taxon>
        <taxon>Actinomycetes</taxon>
        <taxon>Propionibacteriales</taxon>
        <taxon>Propionibacteriaceae</taxon>
        <taxon>Microlunatus</taxon>
    </lineage>
</organism>